<dbReference type="KEGG" id="dpte:113794478"/>
<dbReference type="Proteomes" id="UP000515146">
    <property type="component" value="Unplaced"/>
</dbReference>
<dbReference type="AlphaFoldDB" id="A0A6P6Y5W9"/>
<dbReference type="OMA" id="QENELMA"/>
<gene>
    <name evidence="3" type="primary">LOC113794478</name>
</gene>
<reference evidence="3" key="1">
    <citation type="submission" date="2025-08" db="UniProtKB">
        <authorList>
            <consortium name="RefSeq"/>
        </authorList>
    </citation>
    <scope>IDENTIFICATION</scope>
    <source>
        <strain evidence="3">Airmid</strain>
    </source>
</reference>
<dbReference type="PANTHER" id="PTHR21148">
    <property type="entry name" value="THIOREDOXIN DOMAIN-CONTAINING PROTEIN 9"/>
    <property type="match status" value="1"/>
</dbReference>
<feature type="coiled-coil region" evidence="1">
    <location>
        <begin position="17"/>
        <end position="44"/>
    </location>
</feature>
<evidence type="ECO:0000256" key="1">
    <source>
        <dbReference type="SAM" id="Coils"/>
    </source>
</evidence>
<protein>
    <submittedName>
        <fullName evidence="3">Thioredoxin domain-containing protein 9-like</fullName>
    </submittedName>
</protein>
<dbReference type="RefSeq" id="XP_027200396.1">
    <property type="nucleotide sequence ID" value="XM_027344595.1"/>
</dbReference>
<dbReference type="FunCoup" id="A0A6P6Y5W9">
    <property type="interactions" value="1817"/>
</dbReference>
<dbReference type="InParanoid" id="A0A6P6Y5W9"/>
<organism evidence="2 3">
    <name type="scientific">Dermatophagoides pteronyssinus</name>
    <name type="common">European house dust mite</name>
    <dbReference type="NCBI Taxonomy" id="6956"/>
    <lineage>
        <taxon>Eukaryota</taxon>
        <taxon>Metazoa</taxon>
        <taxon>Ecdysozoa</taxon>
        <taxon>Arthropoda</taxon>
        <taxon>Chelicerata</taxon>
        <taxon>Arachnida</taxon>
        <taxon>Acari</taxon>
        <taxon>Acariformes</taxon>
        <taxon>Sarcoptiformes</taxon>
        <taxon>Astigmata</taxon>
        <taxon>Psoroptidia</taxon>
        <taxon>Analgoidea</taxon>
        <taxon>Pyroglyphidae</taxon>
        <taxon>Dermatophagoidinae</taxon>
        <taxon>Dermatophagoides</taxon>
    </lineage>
</organism>
<dbReference type="OrthoDB" id="10257948at2759"/>
<dbReference type="SUPFAM" id="SSF52833">
    <property type="entry name" value="Thioredoxin-like"/>
    <property type="match status" value="1"/>
</dbReference>
<name>A0A6P6Y5W9_DERPT</name>
<sequence>MQNQLTRNPALLQQAVVKNLARALENKENELDSEIKHLESLDEDDLERLKCQRRRELIAKHRADCEWRRLGHGELHESQNELDFLDYTKRSVKIFAFFYKPDIAVELTAELEAVCAELAPKRLDLLFLKLNVEKHAQLCAQLRVKVLPVSVALLRGQVVHTFVGFEEFERQEVL</sequence>
<accession>A0A6P6Y5W9</accession>
<dbReference type="Gene3D" id="3.40.30.10">
    <property type="entry name" value="Glutaredoxin"/>
    <property type="match status" value="1"/>
</dbReference>
<dbReference type="InterPro" id="IPR036249">
    <property type="entry name" value="Thioredoxin-like_sf"/>
</dbReference>
<proteinExistence type="predicted"/>
<keyword evidence="1" id="KW-0175">Coiled coil</keyword>
<evidence type="ECO:0000313" key="2">
    <source>
        <dbReference type="Proteomes" id="UP000515146"/>
    </source>
</evidence>
<evidence type="ECO:0000313" key="3">
    <source>
        <dbReference type="RefSeq" id="XP_027200396.1"/>
    </source>
</evidence>
<keyword evidence="2" id="KW-1185">Reference proteome</keyword>